<reference evidence="2 3" key="1">
    <citation type="submission" date="2018-12" db="EMBL/GenBank/DDBJ databases">
        <title>Venturia inaequalis Genome Resource.</title>
        <authorList>
            <person name="Lichtner F.J."/>
        </authorList>
    </citation>
    <scope>NUCLEOTIDE SEQUENCE [LARGE SCALE GENOMIC DNA]</scope>
    <source>
        <strain evidence="2 3">120213</strain>
    </source>
</reference>
<protein>
    <submittedName>
        <fullName evidence="2">Uncharacterized protein</fullName>
    </submittedName>
</protein>
<feature type="region of interest" description="Disordered" evidence="1">
    <location>
        <begin position="250"/>
        <end position="316"/>
    </location>
</feature>
<feature type="compositionally biased region" description="Low complexity" evidence="1">
    <location>
        <begin position="476"/>
        <end position="488"/>
    </location>
</feature>
<evidence type="ECO:0000313" key="2">
    <source>
        <dbReference type="EMBL" id="KAE9988645.1"/>
    </source>
</evidence>
<name>A0A8H3Z782_VENIN</name>
<feature type="region of interest" description="Disordered" evidence="1">
    <location>
        <begin position="445"/>
        <end position="497"/>
    </location>
</feature>
<dbReference type="EMBL" id="WNWS01000005">
    <property type="protein sequence ID" value="KAE9988645.1"/>
    <property type="molecule type" value="Genomic_DNA"/>
</dbReference>
<dbReference type="Proteomes" id="UP000447873">
    <property type="component" value="Unassembled WGS sequence"/>
</dbReference>
<dbReference type="AlphaFoldDB" id="A0A8H3Z782"/>
<comment type="caution">
    <text evidence="2">The sequence shown here is derived from an EMBL/GenBank/DDBJ whole genome shotgun (WGS) entry which is preliminary data.</text>
</comment>
<evidence type="ECO:0000313" key="3">
    <source>
        <dbReference type="Proteomes" id="UP000447873"/>
    </source>
</evidence>
<gene>
    <name evidence="2" type="ORF">EG328_008662</name>
</gene>
<accession>A0A8H3Z782</accession>
<sequence length="497" mass="54493">MDRPRTPENNPFSIDDKVKSCSISSGHHILKCGHQISTVPGEDCGENCVEAGPELFFTCISCTDFVTIQHLVEIEIMAKWKRLSMQGIKLLENSLRDTLLGLGREIVLGRFNARGRGCKQVPPRHADTVKLILAFRLQGIVSALTRVNSVADIKPELLLFCSDFMVPTPIHLEAHLNELCFMERKILESPLEFRTMMAKKTTMEYLFLMLLEEGSLKRMVEGHVDATQSAMDTELQPNGQQRRPVDSFLRSQTGDLRSVSPTPSFKEARLSGSYYQPHPDNETSSTRSRPPAWKYEDRKFDTPTNGKFEKAVDGRFDSPMDGKFDTPMQGIAPIPFRLGGVIGNTGSTPETSAGRKLTLAATREVSKVNSKPSGRFPRIQNIDTAISSRIRVPAKLARSIGKETEKPVPKSNNGKGAKAVVAGGIRRKTVDSGYGQVPNAAAAAAAAAKVTGRASAGQLRKIPKVVAPAGSRKGNSRSVPSSPSLRKSSQGEVRRWR</sequence>
<feature type="compositionally biased region" description="Polar residues" evidence="1">
    <location>
        <begin position="250"/>
        <end position="263"/>
    </location>
</feature>
<evidence type="ECO:0000256" key="1">
    <source>
        <dbReference type="SAM" id="MobiDB-lite"/>
    </source>
</evidence>
<proteinExistence type="predicted"/>
<organism evidence="2 3">
    <name type="scientific">Venturia inaequalis</name>
    <name type="common">Apple scab fungus</name>
    <dbReference type="NCBI Taxonomy" id="5025"/>
    <lineage>
        <taxon>Eukaryota</taxon>
        <taxon>Fungi</taxon>
        <taxon>Dikarya</taxon>
        <taxon>Ascomycota</taxon>
        <taxon>Pezizomycotina</taxon>
        <taxon>Dothideomycetes</taxon>
        <taxon>Pleosporomycetidae</taxon>
        <taxon>Venturiales</taxon>
        <taxon>Venturiaceae</taxon>
        <taxon>Venturia</taxon>
    </lineage>
</organism>
<feature type="compositionally biased region" description="Basic and acidic residues" evidence="1">
    <location>
        <begin position="294"/>
        <end position="316"/>
    </location>
</feature>